<evidence type="ECO:0000256" key="3">
    <source>
        <dbReference type="ARBA" id="ARBA00022692"/>
    </source>
</evidence>
<dbReference type="GeneID" id="117569481"/>
<organism evidence="8 9">
    <name type="scientific">Drosophila albomicans</name>
    <name type="common">Fruit fly</name>
    <dbReference type="NCBI Taxonomy" id="7291"/>
    <lineage>
        <taxon>Eukaryota</taxon>
        <taxon>Metazoa</taxon>
        <taxon>Ecdysozoa</taxon>
        <taxon>Arthropoda</taxon>
        <taxon>Hexapoda</taxon>
        <taxon>Insecta</taxon>
        <taxon>Pterygota</taxon>
        <taxon>Neoptera</taxon>
        <taxon>Endopterygota</taxon>
        <taxon>Diptera</taxon>
        <taxon>Brachycera</taxon>
        <taxon>Muscomorpha</taxon>
        <taxon>Ephydroidea</taxon>
        <taxon>Drosophilidae</taxon>
        <taxon>Drosophila</taxon>
    </lineage>
</organism>
<accession>A0A9C6T5K6</accession>
<evidence type="ECO:0000256" key="2">
    <source>
        <dbReference type="ARBA" id="ARBA00006462"/>
    </source>
</evidence>
<feature type="transmembrane region" description="Helical" evidence="7">
    <location>
        <begin position="20"/>
        <end position="43"/>
    </location>
</feature>
<keyword evidence="8" id="KW-1185">Reference proteome</keyword>
<evidence type="ECO:0000256" key="4">
    <source>
        <dbReference type="ARBA" id="ARBA00022968"/>
    </source>
</evidence>
<sequence length="236" mass="28008">MPDKMKYDNLEERSLLYEGIRLLLIIIAGTIAGFLIGTFFLIIPTSRIKFQLDKNNAHETNNFANFTDKLLQQSKENSFLTVQLHQRVRILCWIMTNPINHQKKMHHVKRTWGAGYVLSQEAVRRFVEDALPTPNLCSDHIEMRKCMDFLNVMESDLTNANVDRLCPFLPVNQLIPNQYYNNNRKSLFWHQIYKLIEKSECCTDNERPNPFYLLEYLIYHLRTHQFINTLKELRTK</sequence>
<dbReference type="Proteomes" id="UP000515160">
    <property type="component" value="Chromosome 3"/>
</dbReference>
<protein>
    <submittedName>
        <fullName evidence="9">Glycoprotein-N-acetylgalactosamine 3-beta-galactosyltransferase 1-like isoform X2</fullName>
    </submittedName>
</protein>
<keyword evidence="5 7" id="KW-1133">Transmembrane helix</keyword>
<name>A0A9C6T5K6_DROAB</name>
<keyword evidence="4" id="KW-0735">Signal-anchor</keyword>
<comment type="subcellular location">
    <subcellularLocation>
        <location evidence="1">Membrane</location>
        <topology evidence="1">Single-pass type II membrane protein</topology>
    </subcellularLocation>
</comment>
<evidence type="ECO:0000313" key="9">
    <source>
        <dbReference type="RefSeq" id="XP_051860242.1"/>
    </source>
</evidence>
<dbReference type="AlphaFoldDB" id="A0A9C6T5K6"/>
<dbReference type="PANTHER" id="PTHR23033:SF14">
    <property type="entry name" value="GLYCOPROTEIN-N-ACETYLGALACTOSAMINE 3-BETA-GALACTOSYLTRANSFERASE 1-RELATED"/>
    <property type="match status" value="1"/>
</dbReference>
<dbReference type="PANTHER" id="PTHR23033">
    <property type="entry name" value="BETA1,3-GALACTOSYLTRANSFERASE"/>
    <property type="match status" value="1"/>
</dbReference>
<keyword evidence="3 7" id="KW-0812">Transmembrane</keyword>
<evidence type="ECO:0000313" key="8">
    <source>
        <dbReference type="Proteomes" id="UP000515160"/>
    </source>
</evidence>
<evidence type="ECO:0000256" key="6">
    <source>
        <dbReference type="ARBA" id="ARBA00023136"/>
    </source>
</evidence>
<comment type="similarity">
    <text evidence="2">Belongs to the glycosyltransferase 31 family. Beta3-Gal-T subfamily.</text>
</comment>
<reference evidence="9" key="1">
    <citation type="submission" date="2025-08" db="UniProtKB">
        <authorList>
            <consortium name="RefSeq"/>
        </authorList>
    </citation>
    <scope>IDENTIFICATION</scope>
    <source>
        <strain evidence="9">15112-1751.03</strain>
        <tissue evidence="9">Whole Adult</tissue>
    </source>
</reference>
<evidence type="ECO:0000256" key="5">
    <source>
        <dbReference type="ARBA" id="ARBA00022989"/>
    </source>
</evidence>
<dbReference type="GO" id="GO:0016263">
    <property type="term" value="F:glycoprotein-N-acetylgalactosamine 3-beta-galactosyltransferase activity"/>
    <property type="evidence" value="ECO:0007669"/>
    <property type="project" value="TreeGrafter"/>
</dbReference>
<dbReference type="InterPro" id="IPR026050">
    <property type="entry name" value="C1GALT1/C1GALT1_chp1"/>
</dbReference>
<dbReference type="GO" id="GO:0016020">
    <property type="term" value="C:membrane"/>
    <property type="evidence" value="ECO:0007669"/>
    <property type="project" value="UniProtKB-SubCell"/>
</dbReference>
<dbReference type="RefSeq" id="XP_051860242.1">
    <property type="nucleotide sequence ID" value="XM_052004282.1"/>
</dbReference>
<evidence type="ECO:0000256" key="1">
    <source>
        <dbReference type="ARBA" id="ARBA00004606"/>
    </source>
</evidence>
<proteinExistence type="inferred from homology"/>
<evidence type="ECO:0000256" key="7">
    <source>
        <dbReference type="SAM" id="Phobius"/>
    </source>
</evidence>
<keyword evidence="6 7" id="KW-0472">Membrane</keyword>
<dbReference type="OrthoDB" id="414175at2759"/>
<gene>
    <name evidence="9" type="primary">LOC117569481</name>
</gene>